<comment type="caution">
    <text evidence="4">The sequence shown here is derived from an EMBL/GenBank/DDBJ whole genome shotgun (WGS) entry which is preliminary data.</text>
</comment>
<dbReference type="GO" id="GO:0016779">
    <property type="term" value="F:nucleotidyltransferase activity"/>
    <property type="evidence" value="ECO:0007669"/>
    <property type="project" value="UniProtKB-KW"/>
</dbReference>
<feature type="domain" description="Nucleotidyl transferase" evidence="3">
    <location>
        <begin position="3"/>
        <end position="122"/>
    </location>
</feature>
<keyword evidence="1 4" id="KW-0808">Transferase</keyword>
<name>A0A520MZ20_9GAMM</name>
<dbReference type="PANTHER" id="PTHR43584:SF8">
    <property type="entry name" value="N-ACETYLMURAMATE ALPHA-1-PHOSPHATE URIDYLYLTRANSFERASE"/>
    <property type="match status" value="1"/>
</dbReference>
<dbReference type="Gene3D" id="3.90.550.10">
    <property type="entry name" value="Spore Coat Polysaccharide Biosynthesis Protein SpsA, Chain A"/>
    <property type="match status" value="1"/>
</dbReference>
<evidence type="ECO:0000259" key="3">
    <source>
        <dbReference type="Pfam" id="PF00483"/>
    </source>
</evidence>
<proteinExistence type="predicted"/>
<dbReference type="SUPFAM" id="SSF53448">
    <property type="entry name" value="Nucleotide-diphospho-sugar transferases"/>
    <property type="match status" value="1"/>
</dbReference>
<dbReference type="Proteomes" id="UP000315825">
    <property type="component" value="Unassembled WGS sequence"/>
</dbReference>
<evidence type="ECO:0000256" key="1">
    <source>
        <dbReference type="ARBA" id="ARBA00022679"/>
    </source>
</evidence>
<dbReference type="Pfam" id="PF00483">
    <property type="entry name" value="NTP_transferase"/>
    <property type="match status" value="1"/>
</dbReference>
<dbReference type="InterPro" id="IPR005835">
    <property type="entry name" value="NTP_transferase_dom"/>
</dbReference>
<dbReference type="EMBL" id="SHBE01000004">
    <property type="protein sequence ID" value="RZO26464.1"/>
    <property type="molecule type" value="Genomic_DNA"/>
</dbReference>
<dbReference type="AlphaFoldDB" id="A0A520MZ20"/>
<organism evidence="4 5">
    <name type="scientific">SAR86 cluster bacterium</name>
    <dbReference type="NCBI Taxonomy" id="2030880"/>
    <lineage>
        <taxon>Bacteria</taxon>
        <taxon>Pseudomonadati</taxon>
        <taxon>Pseudomonadota</taxon>
        <taxon>Gammaproteobacteria</taxon>
        <taxon>SAR86 cluster</taxon>
    </lineage>
</organism>
<gene>
    <name evidence="4" type="ORF">EVA92_02905</name>
</gene>
<dbReference type="InterPro" id="IPR029044">
    <property type="entry name" value="Nucleotide-diphossugar_trans"/>
</dbReference>
<sequence length="210" mass="24107">MNAVILAAGFGRRLLPLTADTPKALLKVKGKNLIDYHIEKLSDANLNKIVINTHYLSDQIERHVREKYKKLDILFSREDELLGTGGGLKKASELLNDEPILVVNADNFIESDYKEFVKDISPKLFVTEDKNGDFSVENGIVRVNEKKDFRFVGVSIILKREISDVELTKFHYWRDYLKIKASTEELHAEIINFNCYDVGTLESFKKINNE</sequence>
<evidence type="ECO:0000313" key="5">
    <source>
        <dbReference type="Proteomes" id="UP000315825"/>
    </source>
</evidence>
<evidence type="ECO:0000256" key="2">
    <source>
        <dbReference type="ARBA" id="ARBA00022695"/>
    </source>
</evidence>
<dbReference type="InterPro" id="IPR050065">
    <property type="entry name" value="GlmU-like"/>
</dbReference>
<protein>
    <submittedName>
        <fullName evidence="4">Nucleotidyl transferase</fullName>
    </submittedName>
</protein>
<dbReference type="PANTHER" id="PTHR43584">
    <property type="entry name" value="NUCLEOTIDYL TRANSFERASE"/>
    <property type="match status" value="1"/>
</dbReference>
<keyword evidence="2" id="KW-0548">Nucleotidyltransferase</keyword>
<accession>A0A520MZ20</accession>
<reference evidence="4 5" key="1">
    <citation type="submission" date="2019-02" db="EMBL/GenBank/DDBJ databases">
        <title>Prokaryotic population dynamics and viral predation in marine succession experiment using metagenomics: the confinement effect.</title>
        <authorList>
            <person name="Haro-Moreno J.M."/>
            <person name="Rodriguez-Valera F."/>
            <person name="Lopez-Perez M."/>
        </authorList>
    </citation>
    <scope>NUCLEOTIDE SEQUENCE [LARGE SCALE GENOMIC DNA]</scope>
    <source>
        <strain evidence="4">MED-G159</strain>
    </source>
</reference>
<evidence type="ECO:0000313" key="4">
    <source>
        <dbReference type="EMBL" id="RZO26464.1"/>
    </source>
</evidence>